<keyword evidence="1" id="KW-0732">Signal</keyword>
<evidence type="ECO:0000313" key="2">
    <source>
        <dbReference type="EMBL" id="MFI7439363.1"/>
    </source>
</evidence>
<evidence type="ECO:0000256" key="1">
    <source>
        <dbReference type="SAM" id="SignalP"/>
    </source>
</evidence>
<feature type="signal peptide" evidence="1">
    <location>
        <begin position="1"/>
        <end position="37"/>
    </location>
</feature>
<keyword evidence="3" id="KW-1185">Reference proteome</keyword>
<dbReference type="RefSeq" id="WP_101790457.1">
    <property type="nucleotide sequence ID" value="NZ_JBITMB010000001.1"/>
</dbReference>
<proteinExistence type="predicted"/>
<accession>A0ABW7ZYX6</accession>
<dbReference type="Proteomes" id="UP001612928">
    <property type="component" value="Unassembled WGS sequence"/>
</dbReference>
<protein>
    <submittedName>
        <fullName evidence="2">Uncharacterized protein</fullName>
    </submittedName>
</protein>
<feature type="chain" id="PRO_5045734511" evidence="1">
    <location>
        <begin position="38"/>
        <end position="59"/>
    </location>
</feature>
<sequence>MTNNKKIGAFARAGRRVAAVAAVAAVSLSLFGTTAQAMPNDGWYRCWVAGHGWMYCLDV</sequence>
<evidence type="ECO:0000313" key="3">
    <source>
        <dbReference type="Proteomes" id="UP001612928"/>
    </source>
</evidence>
<name>A0ABW7ZYX6_9ACTN</name>
<dbReference type="EMBL" id="JBITMB010000001">
    <property type="protein sequence ID" value="MFI7439363.1"/>
    <property type="molecule type" value="Genomic_DNA"/>
</dbReference>
<gene>
    <name evidence="2" type="ORF">ACIBP5_05275</name>
</gene>
<comment type="caution">
    <text evidence="2">The sequence shown here is derived from an EMBL/GenBank/DDBJ whole genome shotgun (WGS) entry which is preliminary data.</text>
</comment>
<reference evidence="2 3" key="1">
    <citation type="submission" date="2024-10" db="EMBL/GenBank/DDBJ databases">
        <title>The Natural Products Discovery Center: Release of the First 8490 Sequenced Strains for Exploring Actinobacteria Biosynthetic Diversity.</title>
        <authorList>
            <person name="Kalkreuter E."/>
            <person name="Kautsar S.A."/>
            <person name="Yang D."/>
            <person name="Bader C.D."/>
            <person name="Teijaro C.N."/>
            <person name="Fluegel L."/>
            <person name="Davis C.M."/>
            <person name="Simpson J.R."/>
            <person name="Lauterbach L."/>
            <person name="Steele A.D."/>
            <person name="Gui C."/>
            <person name="Meng S."/>
            <person name="Li G."/>
            <person name="Viehrig K."/>
            <person name="Ye F."/>
            <person name="Su P."/>
            <person name="Kiefer A.F."/>
            <person name="Nichols A."/>
            <person name="Cepeda A.J."/>
            <person name="Yan W."/>
            <person name="Fan B."/>
            <person name="Jiang Y."/>
            <person name="Adhikari A."/>
            <person name="Zheng C.-J."/>
            <person name="Schuster L."/>
            <person name="Cowan T.M."/>
            <person name="Smanski M.J."/>
            <person name="Chevrette M.G."/>
            <person name="De Carvalho L.P.S."/>
            <person name="Shen B."/>
        </authorList>
    </citation>
    <scope>NUCLEOTIDE SEQUENCE [LARGE SCALE GENOMIC DNA]</scope>
    <source>
        <strain evidence="2 3">NPDC049503</strain>
    </source>
</reference>
<organism evidence="2 3">
    <name type="scientific">Nonomuraea indica</name>
    <dbReference type="NCBI Taxonomy" id="1581193"/>
    <lineage>
        <taxon>Bacteria</taxon>
        <taxon>Bacillati</taxon>
        <taxon>Actinomycetota</taxon>
        <taxon>Actinomycetes</taxon>
        <taxon>Streptosporangiales</taxon>
        <taxon>Streptosporangiaceae</taxon>
        <taxon>Nonomuraea</taxon>
    </lineage>
</organism>